<organism evidence="1">
    <name type="scientific">Uncultured Desulfatiglans sp</name>
    <dbReference type="NCBI Taxonomy" id="1748965"/>
    <lineage>
        <taxon>Bacteria</taxon>
        <taxon>Pseudomonadati</taxon>
        <taxon>Thermodesulfobacteriota</taxon>
        <taxon>Desulfobacteria</taxon>
        <taxon>Desulfatiglandales</taxon>
        <taxon>Desulfatiglandaceae</taxon>
        <taxon>Desulfatiglans</taxon>
        <taxon>environmental samples</taxon>
    </lineage>
</organism>
<name>A0A653AK87_UNCDX</name>
<protein>
    <submittedName>
        <fullName evidence="1">Uncharacterized protein</fullName>
    </submittedName>
</protein>
<accession>A0A653AK87</accession>
<dbReference type="EMBL" id="UPXX01000033">
    <property type="protein sequence ID" value="VBB48479.1"/>
    <property type="molecule type" value="Genomic_DNA"/>
</dbReference>
<evidence type="ECO:0000313" key="1">
    <source>
        <dbReference type="EMBL" id="VBB48479.1"/>
    </source>
</evidence>
<reference evidence="1" key="1">
    <citation type="submission" date="2018-07" db="EMBL/GenBank/DDBJ databases">
        <authorList>
            <consortium name="Genoscope - CEA"/>
            <person name="William W."/>
        </authorList>
    </citation>
    <scope>NUCLEOTIDE SEQUENCE</scope>
    <source>
        <strain evidence="1">IK1</strain>
    </source>
</reference>
<dbReference type="AlphaFoldDB" id="A0A653AK87"/>
<sequence length="72" mass="8521">MRLCGDHRSWLTVRDILSTHQRLTIEFNVKEQDTVQRKHLRLCSSAEPEHQEIYQHLGLKETPMPRKVATVK</sequence>
<gene>
    <name evidence="1" type="ORF">TRIP_B60014</name>
</gene>
<proteinExistence type="predicted"/>